<evidence type="ECO:0000256" key="2">
    <source>
        <dbReference type="ARBA" id="ARBA00022527"/>
    </source>
</evidence>
<evidence type="ECO:0000256" key="3">
    <source>
        <dbReference type="ARBA" id="ARBA00022679"/>
    </source>
</evidence>
<dbReference type="InterPro" id="IPR011009">
    <property type="entry name" value="Kinase-like_dom_sf"/>
</dbReference>
<comment type="catalytic activity">
    <reaction evidence="8">
        <text>L-seryl-[protein] + ATP = O-phospho-L-seryl-[protein] + ADP + H(+)</text>
        <dbReference type="Rhea" id="RHEA:17989"/>
        <dbReference type="Rhea" id="RHEA-COMP:9863"/>
        <dbReference type="Rhea" id="RHEA-COMP:11604"/>
        <dbReference type="ChEBI" id="CHEBI:15378"/>
        <dbReference type="ChEBI" id="CHEBI:29999"/>
        <dbReference type="ChEBI" id="CHEBI:30616"/>
        <dbReference type="ChEBI" id="CHEBI:83421"/>
        <dbReference type="ChEBI" id="CHEBI:456216"/>
        <dbReference type="EC" id="2.7.11.1"/>
    </reaction>
</comment>
<reference evidence="10" key="1">
    <citation type="submission" date="2022-08" db="EMBL/GenBank/DDBJ databases">
        <title>A Global Phylogenomic Analysis of the Shiitake Genus Lentinula.</title>
        <authorList>
            <consortium name="DOE Joint Genome Institute"/>
            <person name="Sierra-Patev S."/>
            <person name="Min B."/>
            <person name="Naranjo-Ortiz M."/>
            <person name="Looney B."/>
            <person name="Konkel Z."/>
            <person name="Slot J.C."/>
            <person name="Sakamoto Y."/>
            <person name="Steenwyk J.L."/>
            <person name="Rokas A."/>
            <person name="Carro J."/>
            <person name="Camarero S."/>
            <person name="Ferreira P."/>
            <person name="Molpeceres G."/>
            <person name="Ruiz-Duenas F.J."/>
            <person name="Serrano A."/>
            <person name="Henrissat B."/>
            <person name="Drula E."/>
            <person name="Hughes K.W."/>
            <person name="Mata J.L."/>
            <person name="Ishikawa N.K."/>
            <person name="Vargas-Isla R."/>
            <person name="Ushijima S."/>
            <person name="Smith C.A."/>
            <person name="Ahrendt S."/>
            <person name="Andreopoulos W."/>
            <person name="He G."/>
            <person name="Labutti K."/>
            <person name="Lipzen A."/>
            <person name="Ng V."/>
            <person name="Riley R."/>
            <person name="Sandor L."/>
            <person name="Barry K."/>
            <person name="Martinez A.T."/>
            <person name="Xiao Y."/>
            <person name="Gibbons J.G."/>
            <person name="Terashima K."/>
            <person name="Grigoriev I.V."/>
            <person name="Hibbett D.S."/>
        </authorList>
    </citation>
    <scope>NUCLEOTIDE SEQUENCE</scope>
    <source>
        <strain evidence="10">RHP3577 ss4</strain>
    </source>
</reference>
<evidence type="ECO:0000256" key="5">
    <source>
        <dbReference type="ARBA" id="ARBA00022777"/>
    </source>
</evidence>
<dbReference type="EMBL" id="JANVFT010000005">
    <property type="protein sequence ID" value="KAJ4500502.1"/>
    <property type="molecule type" value="Genomic_DNA"/>
</dbReference>
<evidence type="ECO:0000256" key="8">
    <source>
        <dbReference type="ARBA" id="ARBA00048679"/>
    </source>
</evidence>
<evidence type="ECO:0000313" key="10">
    <source>
        <dbReference type="EMBL" id="KAJ4500502.1"/>
    </source>
</evidence>
<name>A0ABQ8VY69_9AGAR</name>
<evidence type="ECO:0000256" key="4">
    <source>
        <dbReference type="ARBA" id="ARBA00022741"/>
    </source>
</evidence>
<dbReference type="SUPFAM" id="SSF56112">
    <property type="entry name" value="Protein kinase-like (PK-like)"/>
    <property type="match status" value="1"/>
</dbReference>
<evidence type="ECO:0000256" key="1">
    <source>
        <dbReference type="ARBA" id="ARBA00012513"/>
    </source>
</evidence>
<proteinExistence type="predicted"/>
<keyword evidence="5" id="KW-0418">Kinase</keyword>
<dbReference type="Gene3D" id="3.30.200.20">
    <property type="entry name" value="Phosphorylase Kinase, domain 1"/>
    <property type="match status" value="1"/>
</dbReference>
<sequence length="409" mass="46273">MSERRFIPSQLDEVEDAEDYRPGGFHPMYIGDEFANGRYGIVHKLGFGGSSTVWLARDRQQGSGKLVTLKALRADASNADSPDLVIPKLLQRTGLPDAYLRTIEDHFVVDGPNGSHDFLVSAFSGPSIQAMLYRPDGPRLRAALARKIAAQAACAMEHIHRAGFVHGDFTTSNLLFRLNDKVMKWSDNKVYTHFGSPIMDEVRTCSGQVVGPHAPSELVEAIGHDAFANILEENIIVIDFGQSYRAPDPPKDYEPATLADYMSPETRFEKRVGPEADVWQLGCAIFEIRTGGPLFDPFFPSDTYIIPQMIETLGRLPDPWYNAFRNRVQCFEEDEQPEEGSSIREKLRSFGTPKRIPGYNRGPMFEKMETKMDDKEAELLTDLLEKMLRYRPEDRIGIREVVDHPWFKE</sequence>
<evidence type="ECO:0000256" key="7">
    <source>
        <dbReference type="ARBA" id="ARBA00047899"/>
    </source>
</evidence>
<comment type="catalytic activity">
    <reaction evidence="7">
        <text>L-threonyl-[protein] + ATP = O-phospho-L-threonyl-[protein] + ADP + H(+)</text>
        <dbReference type="Rhea" id="RHEA:46608"/>
        <dbReference type="Rhea" id="RHEA-COMP:11060"/>
        <dbReference type="Rhea" id="RHEA-COMP:11605"/>
        <dbReference type="ChEBI" id="CHEBI:15378"/>
        <dbReference type="ChEBI" id="CHEBI:30013"/>
        <dbReference type="ChEBI" id="CHEBI:30616"/>
        <dbReference type="ChEBI" id="CHEBI:61977"/>
        <dbReference type="ChEBI" id="CHEBI:456216"/>
        <dbReference type="EC" id="2.7.11.1"/>
    </reaction>
</comment>
<dbReference type="Gene3D" id="1.10.510.10">
    <property type="entry name" value="Transferase(Phosphotransferase) domain 1"/>
    <property type="match status" value="1"/>
</dbReference>
<keyword evidence="11" id="KW-1185">Reference proteome</keyword>
<keyword evidence="4" id="KW-0547">Nucleotide-binding</keyword>
<dbReference type="Pfam" id="PF00069">
    <property type="entry name" value="Pkinase"/>
    <property type="match status" value="1"/>
</dbReference>
<dbReference type="PANTHER" id="PTHR47634:SF9">
    <property type="entry name" value="PROTEIN KINASE DOMAIN-CONTAINING PROTEIN-RELATED"/>
    <property type="match status" value="1"/>
</dbReference>
<evidence type="ECO:0000256" key="6">
    <source>
        <dbReference type="ARBA" id="ARBA00022840"/>
    </source>
</evidence>
<feature type="domain" description="Protein kinase" evidence="9">
    <location>
        <begin position="39"/>
        <end position="407"/>
    </location>
</feature>
<dbReference type="InterPro" id="IPR008266">
    <property type="entry name" value="Tyr_kinase_AS"/>
</dbReference>
<evidence type="ECO:0000259" key="9">
    <source>
        <dbReference type="PROSITE" id="PS50011"/>
    </source>
</evidence>
<dbReference type="PROSITE" id="PS50011">
    <property type="entry name" value="PROTEIN_KINASE_DOM"/>
    <property type="match status" value="1"/>
</dbReference>
<gene>
    <name evidence="10" type="ORF">C8R41DRAFT_914073</name>
</gene>
<accession>A0ABQ8VY69</accession>
<keyword evidence="6" id="KW-0067">ATP-binding</keyword>
<dbReference type="Proteomes" id="UP001150217">
    <property type="component" value="Unassembled WGS sequence"/>
</dbReference>
<dbReference type="SMART" id="SM00220">
    <property type="entry name" value="S_TKc"/>
    <property type="match status" value="1"/>
</dbReference>
<keyword evidence="3" id="KW-0808">Transferase</keyword>
<organism evidence="10 11">
    <name type="scientific">Lentinula lateritia</name>
    <dbReference type="NCBI Taxonomy" id="40482"/>
    <lineage>
        <taxon>Eukaryota</taxon>
        <taxon>Fungi</taxon>
        <taxon>Dikarya</taxon>
        <taxon>Basidiomycota</taxon>
        <taxon>Agaricomycotina</taxon>
        <taxon>Agaricomycetes</taxon>
        <taxon>Agaricomycetidae</taxon>
        <taxon>Agaricales</taxon>
        <taxon>Marasmiineae</taxon>
        <taxon>Omphalotaceae</taxon>
        <taxon>Lentinula</taxon>
    </lineage>
</organism>
<protein>
    <recommendedName>
        <fullName evidence="1">non-specific serine/threonine protein kinase</fullName>
        <ecNumber evidence="1">2.7.11.1</ecNumber>
    </recommendedName>
</protein>
<dbReference type="InterPro" id="IPR000719">
    <property type="entry name" value="Prot_kinase_dom"/>
</dbReference>
<dbReference type="PANTHER" id="PTHR47634">
    <property type="entry name" value="PROTEIN KINASE DOMAIN-CONTAINING PROTEIN-RELATED"/>
    <property type="match status" value="1"/>
</dbReference>
<keyword evidence="2" id="KW-0723">Serine/threonine-protein kinase</keyword>
<dbReference type="PROSITE" id="PS00109">
    <property type="entry name" value="PROTEIN_KINASE_TYR"/>
    <property type="match status" value="1"/>
</dbReference>
<evidence type="ECO:0000313" key="11">
    <source>
        <dbReference type="Proteomes" id="UP001150217"/>
    </source>
</evidence>
<dbReference type="InterPro" id="IPR051334">
    <property type="entry name" value="SRPK"/>
</dbReference>
<comment type="caution">
    <text evidence="10">The sequence shown here is derived from an EMBL/GenBank/DDBJ whole genome shotgun (WGS) entry which is preliminary data.</text>
</comment>
<dbReference type="EC" id="2.7.11.1" evidence="1"/>